<name>A0AAJ0HGJ2_9PEZI</name>
<dbReference type="Proteomes" id="UP001275084">
    <property type="component" value="Unassembled WGS sequence"/>
</dbReference>
<keyword evidence="2" id="KW-1133">Transmembrane helix</keyword>
<comment type="caution">
    <text evidence="4">The sequence shown here is derived from an EMBL/GenBank/DDBJ whole genome shotgun (WGS) entry which is preliminary data.</text>
</comment>
<protein>
    <submittedName>
        <fullName evidence="4">Heterokaryon incompatibility protein-domain-containing protein</fullName>
    </submittedName>
</protein>
<feature type="compositionally biased region" description="Pro residues" evidence="1">
    <location>
        <begin position="44"/>
        <end position="58"/>
    </location>
</feature>
<feature type="region of interest" description="Disordered" evidence="1">
    <location>
        <begin position="39"/>
        <end position="111"/>
    </location>
</feature>
<dbReference type="InterPro" id="IPR052895">
    <property type="entry name" value="HetReg/Transcr_Mod"/>
</dbReference>
<proteinExistence type="predicted"/>
<evidence type="ECO:0000256" key="2">
    <source>
        <dbReference type="SAM" id="Phobius"/>
    </source>
</evidence>
<dbReference type="PANTHER" id="PTHR24148">
    <property type="entry name" value="ANKYRIN REPEAT DOMAIN-CONTAINING PROTEIN 39 HOMOLOG-RELATED"/>
    <property type="match status" value="1"/>
</dbReference>
<organism evidence="4 5">
    <name type="scientific">Lasiosphaeria hispida</name>
    <dbReference type="NCBI Taxonomy" id="260671"/>
    <lineage>
        <taxon>Eukaryota</taxon>
        <taxon>Fungi</taxon>
        <taxon>Dikarya</taxon>
        <taxon>Ascomycota</taxon>
        <taxon>Pezizomycotina</taxon>
        <taxon>Sordariomycetes</taxon>
        <taxon>Sordariomycetidae</taxon>
        <taxon>Sordariales</taxon>
        <taxon>Lasiosphaeriaceae</taxon>
        <taxon>Lasiosphaeria</taxon>
    </lineage>
</organism>
<evidence type="ECO:0000256" key="1">
    <source>
        <dbReference type="SAM" id="MobiDB-lite"/>
    </source>
</evidence>
<reference evidence="4" key="1">
    <citation type="journal article" date="2023" name="Mol. Phylogenet. Evol.">
        <title>Genome-scale phylogeny and comparative genomics of the fungal order Sordariales.</title>
        <authorList>
            <person name="Hensen N."/>
            <person name="Bonometti L."/>
            <person name="Westerberg I."/>
            <person name="Brannstrom I.O."/>
            <person name="Guillou S."/>
            <person name="Cros-Aarteil S."/>
            <person name="Calhoun S."/>
            <person name="Haridas S."/>
            <person name="Kuo A."/>
            <person name="Mondo S."/>
            <person name="Pangilinan J."/>
            <person name="Riley R."/>
            <person name="LaButti K."/>
            <person name="Andreopoulos B."/>
            <person name="Lipzen A."/>
            <person name="Chen C."/>
            <person name="Yan M."/>
            <person name="Daum C."/>
            <person name="Ng V."/>
            <person name="Clum A."/>
            <person name="Steindorff A."/>
            <person name="Ohm R.A."/>
            <person name="Martin F."/>
            <person name="Silar P."/>
            <person name="Natvig D.O."/>
            <person name="Lalanne C."/>
            <person name="Gautier V."/>
            <person name="Ament-Velasquez S.L."/>
            <person name="Kruys A."/>
            <person name="Hutchinson M.I."/>
            <person name="Powell A.J."/>
            <person name="Barry K."/>
            <person name="Miller A.N."/>
            <person name="Grigoriev I.V."/>
            <person name="Debuchy R."/>
            <person name="Gladieux P."/>
            <person name="Hiltunen Thoren M."/>
            <person name="Johannesson H."/>
        </authorList>
    </citation>
    <scope>NUCLEOTIDE SEQUENCE</scope>
    <source>
        <strain evidence="4">CBS 955.72</strain>
    </source>
</reference>
<reference evidence="4" key="2">
    <citation type="submission" date="2023-06" db="EMBL/GenBank/DDBJ databases">
        <authorList>
            <consortium name="Lawrence Berkeley National Laboratory"/>
            <person name="Haridas S."/>
            <person name="Hensen N."/>
            <person name="Bonometti L."/>
            <person name="Westerberg I."/>
            <person name="Brannstrom I.O."/>
            <person name="Guillou S."/>
            <person name="Cros-Aarteil S."/>
            <person name="Calhoun S."/>
            <person name="Kuo A."/>
            <person name="Mondo S."/>
            <person name="Pangilinan J."/>
            <person name="Riley R."/>
            <person name="Labutti K."/>
            <person name="Andreopoulos B."/>
            <person name="Lipzen A."/>
            <person name="Chen C."/>
            <person name="Yanf M."/>
            <person name="Daum C."/>
            <person name="Ng V."/>
            <person name="Clum A."/>
            <person name="Steindorff A."/>
            <person name="Ohm R."/>
            <person name="Martin F."/>
            <person name="Silar P."/>
            <person name="Natvig D."/>
            <person name="Lalanne C."/>
            <person name="Gautier V."/>
            <person name="Ament-Velasquez S.L."/>
            <person name="Kruys A."/>
            <person name="Hutchinson M.I."/>
            <person name="Powell A.J."/>
            <person name="Barry K."/>
            <person name="Miller A.N."/>
            <person name="Grigoriev I.V."/>
            <person name="Debuchy R."/>
            <person name="Gladieux P."/>
            <person name="Thoren M.H."/>
            <person name="Johannesson H."/>
        </authorList>
    </citation>
    <scope>NUCLEOTIDE SEQUENCE</scope>
    <source>
        <strain evidence="4">CBS 955.72</strain>
    </source>
</reference>
<keyword evidence="2" id="KW-0812">Transmembrane</keyword>
<accession>A0AAJ0HGJ2</accession>
<feature type="transmembrane region" description="Helical" evidence="2">
    <location>
        <begin position="192"/>
        <end position="213"/>
    </location>
</feature>
<dbReference type="Pfam" id="PF06985">
    <property type="entry name" value="HET"/>
    <property type="match status" value="1"/>
</dbReference>
<evidence type="ECO:0000313" key="5">
    <source>
        <dbReference type="Proteomes" id="UP001275084"/>
    </source>
</evidence>
<dbReference type="AlphaFoldDB" id="A0AAJ0HGJ2"/>
<feature type="domain" description="Heterokaryon incompatibility" evidence="3">
    <location>
        <begin position="99"/>
        <end position="180"/>
    </location>
</feature>
<gene>
    <name evidence="4" type="ORF">B0T25DRAFT_631097</name>
</gene>
<feature type="compositionally biased region" description="Pro residues" evidence="1">
    <location>
        <begin position="71"/>
        <end position="85"/>
    </location>
</feature>
<sequence length="235" mass="25470">MELAAWELLRNGSLGAPGKEAVLPYRALVIVIVENGHQHKLPPLRLPPTALDPPPPNIARPRQSPSQLPSQTPPPSHSKPTPSTPPQVTKPSRTPWAPPITNTTSTKRRPKITLSGTSIRITQNLHDALLRLQHALTGYLWVDALCINQADLAERDAQVLLMGEIHSCATCVVVWLGREVRVCRGSTVDLEAVWYLSGVASAALLATTALHPAAMMLTRRAYRAGRCPLVSQGLS</sequence>
<dbReference type="PANTHER" id="PTHR24148:SF64">
    <property type="entry name" value="HETEROKARYON INCOMPATIBILITY DOMAIN-CONTAINING PROTEIN"/>
    <property type="match status" value="1"/>
</dbReference>
<dbReference type="InterPro" id="IPR010730">
    <property type="entry name" value="HET"/>
</dbReference>
<dbReference type="EMBL" id="JAUIQD010000004">
    <property type="protein sequence ID" value="KAK3352256.1"/>
    <property type="molecule type" value="Genomic_DNA"/>
</dbReference>
<feature type="compositionally biased region" description="Low complexity" evidence="1">
    <location>
        <begin position="61"/>
        <end position="70"/>
    </location>
</feature>
<evidence type="ECO:0000259" key="3">
    <source>
        <dbReference type="Pfam" id="PF06985"/>
    </source>
</evidence>
<evidence type="ECO:0000313" key="4">
    <source>
        <dbReference type="EMBL" id="KAK3352256.1"/>
    </source>
</evidence>
<keyword evidence="2" id="KW-0472">Membrane</keyword>
<keyword evidence="5" id="KW-1185">Reference proteome</keyword>